<name>A0A9Q4H945_BACSC</name>
<accession>A0A9Q4H945</accession>
<protein>
    <submittedName>
        <fullName evidence="1">Uncharacterized protein</fullName>
    </submittedName>
</protein>
<evidence type="ECO:0000313" key="2">
    <source>
        <dbReference type="Proteomes" id="UP001070352"/>
    </source>
</evidence>
<evidence type="ECO:0000313" key="1">
    <source>
        <dbReference type="EMBL" id="MCY8120135.1"/>
    </source>
</evidence>
<organism evidence="1 2">
    <name type="scientific">Bacillus spizizenii</name>
    <name type="common">Bacillus subtilis subsp. spizizenii</name>
    <dbReference type="NCBI Taxonomy" id="96241"/>
    <lineage>
        <taxon>Bacteria</taxon>
        <taxon>Bacillati</taxon>
        <taxon>Bacillota</taxon>
        <taxon>Bacilli</taxon>
        <taxon>Bacillales</taxon>
        <taxon>Bacillaceae</taxon>
        <taxon>Bacillus</taxon>
    </lineage>
</organism>
<gene>
    <name evidence="1" type="ORF">MOC45_05860</name>
</gene>
<dbReference type="AlphaFoldDB" id="A0A9Q4H945"/>
<reference evidence="1" key="1">
    <citation type="submission" date="2022-02" db="EMBL/GenBank/DDBJ databases">
        <title>Crop Bioprotection Bacillus Genome Sequencing.</title>
        <authorList>
            <person name="Dunlap C."/>
        </authorList>
    </citation>
    <scope>NUCLEOTIDE SEQUENCE</scope>
    <source>
        <strain evidence="1">M18B4</strain>
    </source>
</reference>
<proteinExistence type="predicted"/>
<sequence>MGYDSLIETLIKYENNDLILEWTSGLRIIGELDTVFETDNGLDEDDNNYTEYDAAAFKVNKILSKPIQNEGNVYNWLRQEKSSLVEISLYDDPPSTVLLTDGQRVWKSDN</sequence>
<dbReference type="EMBL" id="JALANJ010000007">
    <property type="protein sequence ID" value="MCY8120135.1"/>
    <property type="molecule type" value="Genomic_DNA"/>
</dbReference>
<dbReference type="RefSeq" id="WP_003218937.1">
    <property type="nucleotide sequence ID" value="NZ_CBCRWV010000001.1"/>
</dbReference>
<dbReference type="Proteomes" id="UP001070352">
    <property type="component" value="Unassembled WGS sequence"/>
</dbReference>
<comment type="caution">
    <text evidence="1">The sequence shown here is derived from an EMBL/GenBank/DDBJ whole genome shotgun (WGS) entry which is preliminary data.</text>
</comment>